<dbReference type="CDD" id="cd01581">
    <property type="entry name" value="AcnB"/>
    <property type="match status" value="1"/>
</dbReference>
<dbReference type="InterPro" id="IPR015929">
    <property type="entry name" value="Aconitase_B_swivel"/>
</dbReference>
<reference evidence="22 23" key="1">
    <citation type="submission" date="2018-06" db="EMBL/GenBank/DDBJ databases">
        <title>Pseudomonas jilinensis sp. nov., isolated from the production water of Jilin Oilfield in China.</title>
        <authorList>
            <person name="Wang J."/>
        </authorList>
    </citation>
    <scope>NUCLEOTIDE SEQUENCE [LARGE SCALE GENOMIC DNA]</scope>
    <source>
        <strain evidence="22 23">JS15-10A1</strain>
    </source>
</reference>
<evidence type="ECO:0000256" key="11">
    <source>
        <dbReference type="ARBA" id="ARBA00022884"/>
    </source>
</evidence>
<dbReference type="PROSITE" id="PS00450">
    <property type="entry name" value="ACONITASE_1"/>
    <property type="match status" value="1"/>
</dbReference>
<name>A0A396SGH7_9PSED</name>
<dbReference type="GO" id="GO:0046872">
    <property type="term" value="F:metal ion binding"/>
    <property type="evidence" value="ECO:0007669"/>
    <property type="project" value="UniProtKB-KW"/>
</dbReference>
<dbReference type="OrthoDB" id="9758061at2"/>
<comment type="pathway">
    <text evidence="2 16">Carbohydrate metabolism; tricarboxylic acid cycle; isocitrate from oxaloacetate: step 2/2.</text>
</comment>
<dbReference type="Gene3D" id="1.25.40.310">
    <property type="entry name" value="Aconitate B, HEAT-like domain"/>
    <property type="match status" value="1"/>
</dbReference>
<keyword evidence="9 16" id="KW-0816">Tricarboxylic acid cycle</keyword>
<dbReference type="EC" id="4.2.1.99" evidence="6 16"/>
<dbReference type="NCBIfam" id="NF006690">
    <property type="entry name" value="PRK09238.1"/>
    <property type="match status" value="1"/>
</dbReference>
<dbReference type="Gene3D" id="3.20.19.10">
    <property type="entry name" value="Aconitase, domain 4"/>
    <property type="match status" value="1"/>
</dbReference>
<feature type="binding site" evidence="18">
    <location>
        <begin position="244"/>
        <end position="246"/>
    </location>
    <ligand>
        <name>substrate</name>
    </ligand>
</feature>
<dbReference type="InterPro" id="IPR050926">
    <property type="entry name" value="Aconitase/IPM_isomerase"/>
</dbReference>
<comment type="catalytic activity">
    <reaction evidence="15 16">
        <text>citrate = D-threo-isocitrate</text>
        <dbReference type="Rhea" id="RHEA:10336"/>
        <dbReference type="ChEBI" id="CHEBI:15562"/>
        <dbReference type="ChEBI" id="CHEBI:16947"/>
        <dbReference type="EC" id="4.2.1.3"/>
    </reaction>
</comment>
<feature type="domain" description="Aconitase/3-isopropylmalate dehydratase large subunit alpha/beta/alpha" evidence="19">
    <location>
        <begin position="471"/>
        <end position="818"/>
    </location>
</feature>
<dbReference type="GO" id="GO:0003994">
    <property type="term" value="F:aconitate hydratase activity"/>
    <property type="evidence" value="ECO:0007669"/>
    <property type="project" value="UniProtKB-EC"/>
</dbReference>
<protein>
    <recommendedName>
        <fullName evidence="7 16">Aconitate hydratase B</fullName>
        <ecNumber evidence="5 16">4.2.1.3</ecNumber>
        <ecNumber evidence="6 16">4.2.1.99</ecNumber>
    </recommendedName>
    <alternativeName>
        <fullName evidence="16">2-methylisocitrate dehydratase</fullName>
    </alternativeName>
</protein>
<feature type="binding site" evidence="18">
    <location>
        <position position="791"/>
    </location>
    <ligand>
        <name>substrate</name>
    </ligand>
</feature>
<keyword evidence="14 16" id="KW-0456">Lyase</keyword>
<dbReference type="EC" id="4.2.1.3" evidence="5 16"/>
<dbReference type="EMBL" id="QJSA01000002">
    <property type="protein sequence ID" value="RHW22726.1"/>
    <property type="molecule type" value="Genomic_DNA"/>
</dbReference>
<evidence type="ECO:0000256" key="1">
    <source>
        <dbReference type="ARBA" id="ARBA00000118"/>
    </source>
</evidence>
<dbReference type="InterPro" id="IPR036008">
    <property type="entry name" value="Aconitase_4Fe-4S_dom"/>
</dbReference>
<comment type="cofactor">
    <cofactor evidence="17">
        <name>[4Fe-4S] cluster</name>
        <dbReference type="ChEBI" id="CHEBI:49883"/>
    </cofactor>
    <text evidence="17">Binds 1 [4Fe-4S] cluster per subunit.</text>
</comment>
<feature type="domain" description="Aconitase B HEAT-like" evidence="21">
    <location>
        <begin position="4"/>
        <end position="156"/>
    </location>
</feature>
<evidence type="ECO:0000256" key="14">
    <source>
        <dbReference type="ARBA" id="ARBA00023239"/>
    </source>
</evidence>
<dbReference type="InterPro" id="IPR018136">
    <property type="entry name" value="Aconitase_4Fe-4S_BS"/>
</dbReference>
<feature type="binding site" evidence="18">
    <location>
        <position position="498"/>
    </location>
    <ligand>
        <name>substrate</name>
    </ligand>
</feature>
<keyword evidence="12 17" id="KW-0408">Iron</keyword>
<evidence type="ECO:0000313" key="22">
    <source>
        <dbReference type="EMBL" id="RHW22726.1"/>
    </source>
</evidence>
<dbReference type="Pfam" id="PF11791">
    <property type="entry name" value="Aconitase_B_N"/>
    <property type="match status" value="1"/>
</dbReference>
<comment type="pathway">
    <text evidence="3">Organic acid metabolism; propanoate degradation.</text>
</comment>
<dbReference type="InterPro" id="IPR036288">
    <property type="entry name" value="Aconitase_B_HEAT-like_dom_sf"/>
</dbReference>
<dbReference type="PANTHER" id="PTHR43160">
    <property type="entry name" value="ACONITATE HYDRATASE B"/>
    <property type="match status" value="1"/>
</dbReference>
<evidence type="ECO:0000256" key="6">
    <source>
        <dbReference type="ARBA" id="ARBA00013250"/>
    </source>
</evidence>
<dbReference type="GO" id="GO:0006099">
    <property type="term" value="P:tricarboxylic acid cycle"/>
    <property type="evidence" value="ECO:0007669"/>
    <property type="project" value="UniProtKB-UniPathway"/>
</dbReference>
<dbReference type="SUPFAM" id="SSF52016">
    <property type="entry name" value="LeuD/IlvD-like"/>
    <property type="match status" value="1"/>
</dbReference>
<evidence type="ECO:0000259" key="19">
    <source>
        <dbReference type="Pfam" id="PF00330"/>
    </source>
</evidence>
<feature type="binding site" evidence="18">
    <location>
        <begin position="414"/>
        <end position="416"/>
    </location>
    <ligand>
        <name>substrate</name>
    </ligand>
</feature>
<feature type="binding site" evidence="17">
    <location>
        <position position="772"/>
    </location>
    <ligand>
        <name>[4Fe-4S] cluster</name>
        <dbReference type="ChEBI" id="CHEBI:49883"/>
    </ligand>
</feature>
<feature type="binding site" evidence="17">
    <location>
        <position position="769"/>
    </location>
    <ligand>
        <name>[4Fe-4S] cluster</name>
        <dbReference type="ChEBI" id="CHEBI:49883"/>
    </ligand>
</feature>
<dbReference type="InterPro" id="IPR015931">
    <property type="entry name" value="Acnase/IPM_dHydase_lsu_aba_1/3"/>
</dbReference>
<dbReference type="GO" id="GO:0005829">
    <property type="term" value="C:cytosol"/>
    <property type="evidence" value="ECO:0007669"/>
    <property type="project" value="InterPro"/>
</dbReference>
<dbReference type="NCBIfam" id="TIGR00117">
    <property type="entry name" value="acnB"/>
    <property type="match status" value="1"/>
</dbReference>
<dbReference type="InterPro" id="IPR015928">
    <property type="entry name" value="Aconitase/3IPM_dehydase_swvl"/>
</dbReference>
<dbReference type="Proteomes" id="UP000265745">
    <property type="component" value="Unassembled WGS sequence"/>
</dbReference>
<dbReference type="CDD" id="cd01576">
    <property type="entry name" value="AcnB_Swivel"/>
    <property type="match status" value="1"/>
</dbReference>
<dbReference type="Gene3D" id="3.40.1060.10">
    <property type="entry name" value="Aconitase, Domain 2"/>
    <property type="match status" value="1"/>
</dbReference>
<dbReference type="FunFam" id="3.20.19.10:FF:000004">
    <property type="entry name" value="Aconitate hydratase B"/>
    <property type="match status" value="1"/>
</dbReference>
<evidence type="ECO:0000256" key="4">
    <source>
        <dbReference type="ARBA" id="ARBA00007185"/>
    </source>
</evidence>
<comment type="similarity">
    <text evidence="4 16">Belongs to the aconitase/IPM isomerase family.</text>
</comment>
<dbReference type="PIRSF" id="PIRSF036687">
    <property type="entry name" value="AcnB"/>
    <property type="match status" value="1"/>
</dbReference>
<dbReference type="Pfam" id="PF00330">
    <property type="entry name" value="Aconitase"/>
    <property type="match status" value="1"/>
</dbReference>
<dbReference type="FunFam" id="3.30.499.10:FF:000001">
    <property type="entry name" value="Aconitate hydratase B"/>
    <property type="match status" value="1"/>
</dbReference>
<dbReference type="UniPathway" id="UPA00223">
    <property type="reaction ID" value="UER00718"/>
</dbReference>
<dbReference type="FunFam" id="3.30.499.10:FF:000008">
    <property type="entry name" value="Aconitate hydratase B"/>
    <property type="match status" value="1"/>
</dbReference>
<accession>A0A396SGH7</accession>
<evidence type="ECO:0000256" key="13">
    <source>
        <dbReference type="ARBA" id="ARBA00023014"/>
    </source>
</evidence>
<evidence type="ECO:0000256" key="7">
    <source>
        <dbReference type="ARBA" id="ARBA00019379"/>
    </source>
</evidence>
<dbReference type="SUPFAM" id="SSF53732">
    <property type="entry name" value="Aconitase iron-sulfur domain"/>
    <property type="match status" value="1"/>
</dbReference>
<dbReference type="AlphaFoldDB" id="A0A396SGH7"/>
<dbReference type="UniPathway" id="UPA00946"/>
<dbReference type="SUPFAM" id="SSF74778">
    <property type="entry name" value="Aconitase B, N-terminal domain"/>
    <property type="match status" value="1"/>
</dbReference>
<dbReference type="GO" id="GO:0003730">
    <property type="term" value="F:mRNA 3'-UTR binding"/>
    <property type="evidence" value="ECO:0007669"/>
    <property type="project" value="UniProtKB-ARBA"/>
</dbReference>
<comment type="caution">
    <text evidence="22">The sequence shown here is derived from an EMBL/GenBank/DDBJ whole genome shotgun (WGS) entry which is preliminary data.</text>
</comment>
<sequence length="864" mass="93041">MLEAYRKHVEERAAQGVVPQPLNAEQTAGLIELLKNPPAGEEEFLLDLLTNRVPPGVDEAAYVKAGFLSAVAKGEATSPLLTKERAVELLGTMQGGYNIATMVELLDNAELAAVAAEQLKHTLLMFDAFHDVAGKAKAGNANAKAVLQSWADGEWFTKRPAVAEKISLTVFKVPGETNTDDLSPAPDAWSRPDIPLHALAMLKMARDGIEPVEPGVIGPLNQIEAMKAKGLPVAYVGDVVGTGSSRKSATNSVLWFFGDDIPYVPNKRAGGFCFGTKIAPIFYNTMEDAGALPIEFDCSNLNMGDAIDVYPYEGKVCKHGTDEVITTFELKTQVLLDEVRAGGRIPLIIGRGLTEKARAELGLGHSDLFRKPDVPAASTKGFTLAQKMVGKACGVEGIRPGTYCEPKMTTVGSQDTTGPMTRDELKDLACLGFSADLVMQSFCHTAAYPKPIDVTTHHTLPDFIHTRGGVALRPGDGIIHSWLNRMLLPDTVGTGGDSHTRFPLGISFPAGSGLVAFAAATGVMPLDMPESVLVRFKGKMQPGITLRDLVHAIPYYAIQQGLLTVEKKGKKNIFSGRILEIEGLEHLTAEQAFELSDASAERSAAGCTIKLSEESVAEYLKSNIVLLRWMIANGYQDARTLERRAQAMEAWLANPSLMQADADAEYAAVIEIDLADVKEPVLCAPNDPDDARLLSQVAGDKIDEVFIGSCMTNIGHFRAAGKLLEKNKGAIPTRLWLAPPTKMDQYQLTEEGYYGIYGKAGARMEMPGCSLCMGNQARVAAKSTVVSTSTRNFPNRLGDGADVYLASAELASVASILGRLPSVEEYMSYAAEIDSMAGDIYRYMNFNEIESYQKAAASIPVAQL</sequence>
<evidence type="ECO:0000256" key="3">
    <source>
        <dbReference type="ARBA" id="ARBA00005026"/>
    </source>
</evidence>
<evidence type="ECO:0000256" key="16">
    <source>
        <dbReference type="PIRNR" id="PIRNR036687"/>
    </source>
</evidence>
<keyword evidence="11" id="KW-0694">RNA-binding</keyword>
<keyword evidence="10 17" id="KW-0479">Metal-binding</keyword>
<evidence type="ECO:0000256" key="9">
    <source>
        <dbReference type="ARBA" id="ARBA00022532"/>
    </source>
</evidence>
<evidence type="ECO:0000256" key="2">
    <source>
        <dbReference type="ARBA" id="ARBA00004717"/>
    </source>
</evidence>
<dbReference type="RefSeq" id="WP_119700693.1">
    <property type="nucleotide sequence ID" value="NZ_QJSA01000002.1"/>
</dbReference>
<comment type="catalytic activity">
    <reaction evidence="1 16">
        <text>(2S,3R)-3-hydroxybutane-1,2,3-tricarboxylate = 2-methyl-cis-aconitate + H2O</text>
        <dbReference type="Rhea" id="RHEA:17941"/>
        <dbReference type="ChEBI" id="CHEBI:15377"/>
        <dbReference type="ChEBI" id="CHEBI:57429"/>
        <dbReference type="ChEBI" id="CHEBI:57872"/>
        <dbReference type="EC" id="4.2.1.99"/>
    </reaction>
</comment>
<feature type="binding site" evidence="18">
    <location>
        <position position="191"/>
    </location>
    <ligand>
        <name>substrate</name>
    </ligand>
</feature>
<dbReference type="FunFam" id="1.25.40.310:FF:000001">
    <property type="entry name" value="Aconitate hydratase B"/>
    <property type="match status" value="1"/>
</dbReference>
<feature type="binding site" evidence="18">
    <location>
        <position position="796"/>
    </location>
    <ligand>
        <name>substrate</name>
    </ligand>
</feature>
<evidence type="ECO:0000256" key="15">
    <source>
        <dbReference type="ARBA" id="ARBA00023501"/>
    </source>
</evidence>
<evidence type="ECO:0000256" key="5">
    <source>
        <dbReference type="ARBA" id="ARBA00012926"/>
    </source>
</evidence>
<dbReference type="PANTHER" id="PTHR43160:SF4">
    <property type="entry name" value="ACONITATE HYDRATASE B"/>
    <property type="match status" value="1"/>
</dbReference>
<dbReference type="InterPro" id="IPR015932">
    <property type="entry name" value="Aconitase_dom2"/>
</dbReference>
<dbReference type="Pfam" id="PF06434">
    <property type="entry name" value="Aconitase_2_N"/>
    <property type="match status" value="1"/>
</dbReference>
<evidence type="ECO:0000256" key="17">
    <source>
        <dbReference type="PIRSR" id="PIRSR036687-1"/>
    </source>
</evidence>
<evidence type="ECO:0000256" key="10">
    <source>
        <dbReference type="ARBA" id="ARBA00022723"/>
    </source>
</evidence>
<proteinExistence type="inferred from homology"/>
<dbReference type="InterPro" id="IPR015933">
    <property type="entry name" value="Aconitase_B_HEAT-like_dom"/>
</dbReference>
<keyword evidence="23" id="KW-1185">Reference proteome</keyword>
<evidence type="ECO:0000259" key="20">
    <source>
        <dbReference type="Pfam" id="PF06434"/>
    </source>
</evidence>
<keyword evidence="13 17" id="KW-0411">Iron-sulfur</keyword>
<gene>
    <name evidence="22" type="primary">acnB</name>
    <name evidence="22" type="ORF">C2846_03165</name>
</gene>
<dbReference type="Gene3D" id="3.30.499.10">
    <property type="entry name" value="Aconitase, domain 3"/>
    <property type="match status" value="2"/>
</dbReference>
<dbReference type="GO" id="GO:0047456">
    <property type="term" value="F:2-methylisocitrate dehydratase activity"/>
    <property type="evidence" value="ECO:0007669"/>
    <property type="project" value="UniProtKB-EC"/>
</dbReference>
<dbReference type="GO" id="GO:0019629">
    <property type="term" value="P:propionate catabolic process, 2-methylcitrate cycle"/>
    <property type="evidence" value="ECO:0007669"/>
    <property type="project" value="UniProtKB-ARBA"/>
</dbReference>
<evidence type="ECO:0000313" key="23">
    <source>
        <dbReference type="Proteomes" id="UP000265745"/>
    </source>
</evidence>
<evidence type="ECO:0000256" key="12">
    <source>
        <dbReference type="ARBA" id="ARBA00023004"/>
    </source>
</evidence>
<dbReference type="InterPro" id="IPR004406">
    <property type="entry name" value="Aconitase_B"/>
</dbReference>
<feature type="binding site" evidence="17">
    <location>
        <position position="710"/>
    </location>
    <ligand>
        <name>[4Fe-4S] cluster</name>
        <dbReference type="ChEBI" id="CHEBI:49883"/>
    </ligand>
</feature>
<dbReference type="GO" id="GO:0051539">
    <property type="term" value="F:4 iron, 4 sulfur cluster binding"/>
    <property type="evidence" value="ECO:0007669"/>
    <property type="project" value="UniProtKB-KW"/>
</dbReference>
<organism evidence="22 23">
    <name type="scientific">Pseudomonas jilinensis</name>
    <dbReference type="NCBI Taxonomy" id="2078689"/>
    <lineage>
        <taxon>Bacteria</taxon>
        <taxon>Pseudomonadati</taxon>
        <taxon>Pseudomonadota</taxon>
        <taxon>Gammaproteobacteria</taxon>
        <taxon>Pseudomonadales</taxon>
        <taxon>Pseudomonadaceae</taxon>
        <taxon>Pseudomonas</taxon>
    </lineage>
</organism>
<dbReference type="InterPro" id="IPR001030">
    <property type="entry name" value="Acoase/IPM_deHydtase_lsu_aba"/>
</dbReference>
<feature type="domain" description="Aconitase B swivel" evidence="20">
    <location>
        <begin position="168"/>
        <end position="382"/>
    </location>
</feature>
<evidence type="ECO:0000259" key="21">
    <source>
        <dbReference type="Pfam" id="PF11791"/>
    </source>
</evidence>
<evidence type="ECO:0000256" key="8">
    <source>
        <dbReference type="ARBA" id="ARBA00022485"/>
    </source>
</evidence>
<keyword evidence="8 17" id="KW-0004">4Fe-4S</keyword>
<evidence type="ECO:0000256" key="18">
    <source>
        <dbReference type="PIRSR" id="PIRSR036687-2"/>
    </source>
</evidence>